<feature type="transmembrane region" description="Helical" evidence="6">
    <location>
        <begin position="302"/>
        <end position="320"/>
    </location>
</feature>
<evidence type="ECO:0000313" key="7">
    <source>
        <dbReference type="EMBL" id="RWY42477.1"/>
    </source>
</evidence>
<dbReference type="OrthoDB" id="9779554at2"/>
<evidence type="ECO:0000256" key="4">
    <source>
        <dbReference type="ARBA" id="ARBA00022989"/>
    </source>
</evidence>
<dbReference type="AlphaFoldDB" id="A0A444MDI0"/>
<protein>
    <recommendedName>
        <fullName evidence="6">Phosphate transporter</fullName>
    </recommendedName>
</protein>
<comment type="similarity">
    <text evidence="6">Belongs to the inorganic phosphate transporter (PiT) (TC 2.A.20) family.</text>
</comment>
<dbReference type="InterPro" id="IPR001204">
    <property type="entry name" value="Phos_transporter"/>
</dbReference>
<name>A0A444MDI0_9RHOB</name>
<keyword evidence="6" id="KW-0592">Phosphate transport</keyword>
<dbReference type="GO" id="GO:0005315">
    <property type="term" value="F:phosphate transmembrane transporter activity"/>
    <property type="evidence" value="ECO:0007669"/>
    <property type="project" value="InterPro"/>
</dbReference>
<evidence type="ECO:0000256" key="6">
    <source>
        <dbReference type="RuleBase" id="RU363058"/>
    </source>
</evidence>
<keyword evidence="3 6" id="KW-0812">Transmembrane</keyword>
<feature type="transmembrane region" description="Helical" evidence="6">
    <location>
        <begin position="137"/>
        <end position="156"/>
    </location>
</feature>
<feature type="transmembrane region" description="Helical" evidence="6">
    <location>
        <begin position="413"/>
        <end position="430"/>
    </location>
</feature>
<gene>
    <name evidence="7" type="ORF">EP867_07025</name>
</gene>
<keyword evidence="2 6" id="KW-0813">Transport</keyword>
<reference evidence="7 8" key="1">
    <citation type="journal article" date="2015" name="Int. J. Syst. Evol. Microbiol.">
        <title>Gemmobacter intermedius sp. nov., isolated from a white stork (Ciconia ciconia).</title>
        <authorList>
            <person name="Kampfer P."/>
            <person name="Jerzak L."/>
            <person name="Wilharm G."/>
            <person name="Golke J."/>
            <person name="Busse H.J."/>
            <person name="Glaeser S.P."/>
        </authorList>
    </citation>
    <scope>NUCLEOTIDE SEQUENCE [LARGE SCALE GENOMIC DNA]</scope>
    <source>
        <strain evidence="7 8">119/4</strain>
    </source>
</reference>
<evidence type="ECO:0000256" key="5">
    <source>
        <dbReference type="ARBA" id="ARBA00023136"/>
    </source>
</evidence>
<evidence type="ECO:0000313" key="8">
    <source>
        <dbReference type="Proteomes" id="UP000287168"/>
    </source>
</evidence>
<dbReference type="GO" id="GO:0016020">
    <property type="term" value="C:membrane"/>
    <property type="evidence" value="ECO:0007669"/>
    <property type="project" value="UniProtKB-SubCell"/>
</dbReference>
<dbReference type="EMBL" id="SBLC01000007">
    <property type="protein sequence ID" value="RWY42477.1"/>
    <property type="molecule type" value="Genomic_DNA"/>
</dbReference>
<dbReference type="GO" id="GO:0035435">
    <property type="term" value="P:phosphate ion transmembrane transport"/>
    <property type="evidence" value="ECO:0007669"/>
    <property type="project" value="TreeGrafter"/>
</dbReference>
<feature type="transmembrane region" description="Helical" evidence="6">
    <location>
        <begin position="461"/>
        <end position="486"/>
    </location>
</feature>
<dbReference type="PANTHER" id="PTHR11101">
    <property type="entry name" value="PHOSPHATE TRANSPORTER"/>
    <property type="match status" value="1"/>
</dbReference>
<evidence type="ECO:0000256" key="1">
    <source>
        <dbReference type="ARBA" id="ARBA00004141"/>
    </source>
</evidence>
<dbReference type="Proteomes" id="UP000287168">
    <property type="component" value="Unassembled WGS sequence"/>
</dbReference>
<evidence type="ECO:0000256" key="3">
    <source>
        <dbReference type="ARBA" id="ARBA00022692"/>
    </source>
</evidence>
<organism evidence="7 8">
    <name type="scientific">Falsigemmobacter intermedius</name>
    <dbReference type="NCBI Taxonomy" id="1553448"/>
    <lineage>
        <taxon>Bacteria</taxon>
        <taxon>Pseudomonadati</taxon>
        <taxon>Pseudomonadota</taxon>
        <taxon>Alphaproteobacteria</taxon>
        <taxon>Rhodobacterales</taxon>
        <taxon>Paracoccaceae</taxon>
        <taxon>Falsigemmobacter</taxon>
    </lineage>
</organism>
<comment type="caution">
    <text evidence="7">The sequence shown here is derived from an EMBL/GenBank/DDBJ whole genome shotgun (WGS) entry which is preliminary data.</text>
</comment>
<proteinExistence type="inferred from homology"/>
<feature type="transmembrane region" description="Helical" evidence="6">
    <location>
        <begin position="353"/>
        <end position="376"/>
    </location>
</feature>
<keyword evidence="8" id="KW-1185">Reference proteome</keyword>
<feature type="transmembrane region" description="Helical" evidence="6">
    <location>
        <begin position="189"/>
        <end position="217"/>
    </location>
</feature>
<feature type="transmembrane region" description="Helical" evidence="6">
    <location>
        <begin position="63"/>
        <end position="83"/>
    </location>
</feature>
<dbReference type="PANTHER" id="PTHR11101:SF80">
    <property type="entry name" value="PHOSPHATE TRANSPORTER"/>
    <property type="match status" value="1"/>
</dbReference>
<feature type="transmembrane region" description="Helical" evidence="6">
    <location>
        <begin position="262"/>
        <end position="281"/>
    </location>
</feature>
<keyword evidence="4 6" id="KW-1133">Transmembrane helix</keyword>
<sequence>MALPPDPQWKTLDKDLGRIGTLELAGRHVARPLLAPGLALAFVAIVALGSGIVPVSAGGGLPVILASILAAYLALTIGANDVANNVGPAVGARALTLGGALVLAAVCEMAGALIAGSDVVATISDGIIHAEVFPSEGAFVRAMMAALLATALWLHLATWAGAAVSTTHSIIGGVAGAALAAAGPQAVDWGLLGVISLSWVVSPLVGGLLAAALLAFINHAIAEAEDRIAAARLWLPVLMALMAGAFTVYLGAKGLAVHTGSGWRTALGLGLVVALLTWGGARPLVRRQAEGLSNKRKALKKLFSPLLVVSAALLSFGHGASDVSNAVAPLAAIVGVYSEGGGGAYMEAVGLPFWVMAIGGAGIALGLLLFGPRLVLLVGEEITRLNPVRAFCVALATAVAVIAAAAMGLPVSSTHIAVGAIFGLGFYREWREAARGRKLRGKADAPVEERHRRRLVRRSHVLTMLTAWIITVPLTAALSAGVFLLLSKLTA</sequence>
<comment type="subcellular location">
    <subcellularLocation>
        <location evidence="1 6">Membrane</location>
        <topology evidence="1 6">Multi-pass membrane protein</topology>
    </subcellularLocation>
</comment>
<feature type="transmembrane region" description="Helical" evidence="6">
    <location>
        <begin position="229"/>
        <end position="250"/>
    </location>
</feature>
<feature type="transmembrane region" description="Helical" evidence="6">
    <location>
        <begin position="388"/>
        <end position="407"/>
    </location>
</feature>
<dbReference type="RefSeq" id="WP_128487554.1">
    <property type="nucleotide sequence ID" value="NZ_JBHLXB010000016.1"/>
</dbReference>
<feature type="transmembrane region" description="Helical" evidence="6">
    <location>
        <begin position="33"/>
        <end position="57"/>
    </location>
</feature>
<evidence type="ECO:0000256" key="2">
    <source>
        <dbReference type="ARBA" id="ARBA00022448"/>
    </source>
</evidence>
<accession>A0A444MDI0</accession>
<dbReference type="Pfam" id="PF01384">
    <property type="entry name" value="PHO4"/>
    <property type="match status" value="1"/>
</dbReference>
<keyword evidence="5 6" id="KW-0472">Membrane</keyword>
<feature type="transmembrane region" description="Helical" evidence="6">
    <location>
        <begin position="95"/>
        <end position="117"/>
    </location>
</feature>